<organism evidence="2 3">
    <name type="scientific">Bubo bubo</name>
    <name type="common">Eurasian eagle-owl</name>
    <name type="synonym">Strix bubo</name>
    <dbReference type="NCBI Taxonomy" id="30461"/>
    <lineage>
        <taxon>Eukaryota</taxon>
        <taxon>Metazoa</taxon>
        <taxon>Chordata</taxon>
        <taxon>Craniata</taxon>
        <taxon>Vertebrata</taxon>
        <taxon>Euteleostomi</taxon>
        <taxon>Archelosauria</taxon>
        <taxon>Archosauria</taxon>
        <taxon>Dinosauria</taxon>
        <taxon>Saurischia</taxon>
        <taxon>Theropoda</taxon>
        <taxon>Coelurosauria</taxon>
        <taxon>Aves</taxon>
        <taxon>Neognathae</taxon>
        <taxon>Neoaves</taxon>
        <taxon>Telluraves</taxon>
        <taxon>Strigiformes</taxon>
        <taxon>Strigidae</taxon>
        <taxon>Bubo</taxon>
    </lineage>
</organism>
<dbReference type="Proteomes" id="UP000694567">
    <property type="component" value="Unplaced"/>
</dbReference>
<proteinExistence type="predicted"/>
<evidence type="ECO:0000256" key="1">
    <source>
        <dbReference type="SAM" id="MobiDB-lite"/>
    </source>
</evidence>
<evidence type="ECO:0000313" key="2">
    <source>
        <dbReference type="Ensembl" id="ENSBOBP00000008716.1"/>
    </source>
</evidence>
<reference evidence="2" key="1">
    <citation type="submission" date="2025-08" db="UniProtKB">
        <authorList>
            <consortium name="Ensembl"/>
        </authorList>
    </citation>
    <scope>IDENTIFICATION</scope>
</reference>
<name>A0A8C0ESP9_BUBBB</name>
<protein>
    <submittedName>
        <fullName evidence="2">Uncharacterized protein</fullName>
    </submittedName>
</protein>
<dbReference type="Ensembl" id="ENSBOBT00000008939.1">
    <property type="protein sequence ID" value="ENSBOBP00000008716.1"/>
    <property type="gene ID" value="ENSBOBG00000005649.1"/>
</dbReference>
<reference evidence="2" key="2">
    <citation type="submission" date="2025-09" db="UniProtKB">
        <authorList>
            <consortium name="Ensembl"/>
        </authorList>
    </citation>
    <scope>IDENTIFICATION</scope>
</reference>
<feature type="compositionally biased region" description="Polar residues" evidence="1">
    <location>
        <begin position="46"/>
        <end position="57"/>
    </location>
</feature>
<keyword evidence="3" id="KW-1185">Reference proteome</keyword>
<feature type="region of interest" description="Disordered" evidence="1">
    <location>
        <begin position="24"/>
        <end position="70"/>
    </location>
</feature>
<sequence length="70" mass="7781">MSTWAGNTEGWDRLVVRRWMSADSGDTDLGTQLHGMSLDNLLDSPSGLSQTPNTTRTSWEHPPGRLPRQT</sequence>
<accession>A0A8C0ESP9</accession>
<evidence type="ECO:0000313" key="3">
    <source>
        <dbReference type="Proteomes" id="UP000694567"/>
    </source>
</evidence>
<dbReference type="AlphaFoldDB" id="A0A8C0ESP9"/>